<protein>
    <submittedName>
        <fullName evidence="2">Uncharacterized protein</fullName>
    </submittedName>
</protein>
<dbReference type="EMBL" id="JACHCB010000003">
    <property type="protein sequence ID" value="MBB6109074.1"/>
    <property type="molecule type" value="Genomic_DNA"/>
</dbReference>
<proteinExistence type="predicted"/>
<feature type="compositionally biased region" description="Basic and acidic residues" evidence="1">
    <location>
        <begin position="1"/>
        <end position="17"/>
    </location>
</feature>
<keyword evidence="3" id="KW-1185">Reference proteome</keyword>
<sequence>MGVGGKRLESRDKSQESRKKKKTGHAELVSASHMLSMQHDS</sequence>
<gene>
    <name evidence="2" type="ORF">HDF23_001817</name>
</gene>
<comment type="caution">
    <text evidence="2">The sequence shown here is derived from an EMBL/GenBank/DDBJ whole genome shotgun (WGS) entry which is preliminary data.</text>
</comment>
<reference evidence="2 3" key="1">
    <citation type="submission" date="2020-08" db="EMBL/GenBank/DDBJ databases">
        <title>Genomic Encyclopedia of Type Strains, Phase IV (KMG-V): Genome sequencing to study the core and pangenomes of soil and plant-associated prokaryotes.</title>
        <authorList>
            <person name="Whitman W."/>
        </authorList>
    </citation>
    <scope>NUCLEOTIDE SEQUENCE [LARGE SCALE GENOMIC DNA]</scope>
    <source>
        <strain evidence="2 3">ANJLi2</strain>
    </source>
</reference>
<evidence type="ECO:0000313" key="2">
    <source>
        <dbReference type="EMBL" id="MBB6109074.1"/>
    </source>
</evidence>
<organism evidence="2 3">
    <name type="scientific">Mucilaginibacter lappiensis</name>
    <dbReference type="NCBI Taxonomy" id="354630"/>
    <lineage>
        <taxon>Bacteria</taxon>
        <taxon>Pseudomonadati</taxon>
        <taxon>Bacteroidota</taxon>
        <taxon>Sphingobacteriia</taxon>
        <taxon>Sphingobacteriales</taxon>
        <taxon>Sphingobacteriaceae</taxon>
        <taxon>Mucilaginibacter</taxon>
    </lineage>
</organism>
<dbReference type="Proteomes" id="UP000541583">
    <property type="component" value="Unassembled WGS sequence"/>
</dbReference>
<accession>A0ABR6PH26</accession>
<evidence type="ECO:0000313" key="3">
    <source>
        <dbReference type="Proteomes" id="UP000541583"/>
    </source>
</evidence>
<feature type="region of interest" description="Disordered" evidence="1">
    <location>
        <begin position="1"/>
        <end position="41"/>
    </location>
</feature>
<evidence type="ECO:0000256" key="1">
    <source>
        <dbReference type="SAM" id="MobiDB-lite"/>
    </source>
</evidence>
<name>A0ABR6PH26_9SPHI</name>